<dbReference type="AlphaFoldDB" id="A0A1G7TLA0"/>
<name>A0A1G7TLA0_9LACT</name>
<proteinExistence type="predicted"/>
<feature type="transmembrane region" description="Helical" evidence="1">
    <location>
        <begin position="394"/>
        <end position="417"/>
    </location>
</feature>
<dbReference type="RefSeq" id="WP_090290076.1">
    <property type="nucleotide sequence ID" value="NZ_FNCK01000006.1"/>
</dbReference>
<keyword evidence="3" id="KW-1185">Reference proteome</keyword>
<accession>A0A1G7TLA0</accession>
<feature type="transmembrane region" description="Helical" evidence="1">
    <location>
        <begin position="194"/>
        <end position="215"/>
    </location>
</feature>
<feature type="transmembrane region" description="Helical" evidence="1">
    <location>
        <begin position="280"/>
        <end position="299"/>
    </location>
</feature>
<dbReference type="OrthoDB" id="2210955at2"/>
<keyword evidence="1" id="KW-0812">Transmembrane</keyword>
<dbReference type="Proteomes" id="UP000199708">
    <property type="component" value="Unassembled WGS sequence"/>
</dbReference>
<feature type="transmembrane region" description="Helical" evidence="1">
    <location>
        <begin position="480"/>
        <end position="498"/>
    </location>
</feature>
<feature type="transmembrane region" description="Helical" evidence="1">
    <location>
        <begin position="97"/>
        <end position="115"/>
    </location>
</feature>
<evidence type="ECO:0000256" key="1">
    <source>
        <dbReference type="SAM" id="Phobius"/>
    </source>
</evidence>
<dbReference type="Pfam" id="PF09852">
    <property type="entry name" value="DUF2079"/>
    <property type="match status" value="1"/>
</dbReference>
<feature type="transmembrane region" description="Helical" evidence="1">
    <location>
        <begin position="311"/>
        <end position="328"/>
    </location>
</feature>
<feature type="transmembrane region" description="Helical" evidence="1">
    <location>
        <begin position="47"/>
        <end position="66"/>
    </location>
</feature>
<evidence type="ECO:0000313" key="3">
    <source>
        <dbReference type="Proteomes" id="UP000199708"/>
    </source>
</evidence>
<keyword evidence="1" id="KW-0472">Membrane</keyword>
<protein>
    <submittedName>
        <fullName evidence="2">Predicted membrane protein</fullName>
    </submittedName>
</protein>
<reference evidence="2 3" key="1">
    <citation type="submission" date="2016-10" db="EMBL/GenBank/DDBJ databases">
        <authorList>
            <person name="de Groot N.N."/>
        </authorList>
    </citation>
    <scope>NUCLEOTIDE SEQUENCE [LARGE SCALE GENOMIC DNA]</scope>
    <source>
        <strain evidence="2 3">ATCC BAA-466</strain>
    </source>
</reference>
<organism evidence="2 3">
    <name type="scientific">Facklamia miroungae</name>
    <dbReference type="NCBI Taxonomy" id="120956"/>
    <lineage>
        <taxon>Bacteria</taxon>
        <taxon>Bacillati</taxon>
        <taxon>Bacillota</taxon>
        <taxon>Bacilli</taxon>
        <taxon>Lactobacillales</taxon>
        <taxon>Aerococcaceae</taxon>
        <taxon>Facklamia</taxon>
    </lineage>
</organism>
<feature type="transmembrane region" description="Helical" evidence="1">
    <location>
        <begin position="550"/>
        <end position="568"/>
    </location>
</feature>
<feature type="transmembrane region" description="Helical" evidence="1">
    <location>
        <begin position="510"/>
        <end position="529"/>
    </location>
</feature>
<keyword evidence="1" id="KW-1133">Transmembrane helix</keyword>
<feature type="transmembrane region" description="Helical" evidence="1">
    <location>
        <begin position="360"/>
        <end position="382"/>
    </location>
</feature>
<feature type="transmembrane region" description="Helical" evidence="1">
    <location>
        <begin position="7"/>
        <end position="27"/>
    </location>
</feature>
<gene>
    <name evidence="2" type="ORF">SAMN05421791_10667</name>
</gene>
<dbReference type="STRING" id="120956.SAMN05421791_10667"/>
<evidence type="ECO:0000313" key="2">
    <source>
        <dbReference type="EMBL" id="SDG36116.1"/>
    </source>
</evidence>
<feature type="transmembrane region" description="Helical" evidence="1">
    <location>
        <begin position="161"/>
        <end position="182"/>
    </location>
</feature>
<dbReference type="EMBL" id="FNCK01000006">
    <property type="protein sequence ID" value="SDG36116.1"/>
    <property type="molecule type" value="Genomic_DNA"/>
</dbReference>
<dbReference type="InterPro" id="IPR018650">
    <property type="entry name" value="STSV1_Orf64"/>
</dbReference>
<feature type="transmembrane region" description="Helical" evidence="1">
    <location>
        <begin position="124"/>
        <end position="141"/>
    </location>
</feature>
<sequence>MEEKHHLAISWTLGFHLLSAYLITAMLNLLMYPELNLLTDLDNQLSLLSYLSRVVLIFLLLLAWEINFAKSDVRVTTFSFVLVIFTFLTAWQSTSAFIIIGLFFVLTTYYAYLFFNKITGQKTVLVGSLFIFVQIVYKMFVSHQSGIDQEFIVVFNSMDKTLLVLFILSIILAFFLTHSSNLAKFKLWARPTRLWGLLIVALLIYASTAGVWLIARVLVYASPTYDMGIFSQMFANMSKGLGPITSLERGEILSHFAVHLSPIHYLILPIYWLLPSPQTIQAAQVLVVMSGLIPLYLILTKLKWNSKLRMVFLLLYLWMPSLTSGQFYDYHENCFLAPLVLWLIYANLCQSPWKMVLASLLLLAVKEDAVIYVVCIGFYFLMQHQWPQSNESKRAIIICQIVLPISYFIGAVFWLSHFGTGAMTGRFANFMLPDQEGLVYAAINAIKNPFYTLASIFTYDKIKYLLVIFASQAFLPLMQSSWRTYLLLIPLFVINLVSDWPYQVDLFKQYHFGTSTLILFMSIITIENWQKHRRNIFLNKWFSYDQLAKFLVTLAFLVSISFFAALVGPRKYDYQAYQNNPEFYQSIQKTLDQIPRNSKVVTVSPYTTPLSTISELYDLFYHNNREVDSTIDYVVFNRPILEGQSEEKQVIEKYFAAGYTESELSSPEVVVLKH</sequence>
<feature type="transmembrane region" description="Helical" evidence="1">
    <location>
        <begin position="73"/>
        <end position="91"/>
    </location>
</feature>
<feature type="transmembrane region" description="Helical" evidence="1">
    <location>
        <begin position="437"/>
        <end position="459"/>
    </location>
</feature>